<dbReference type="KEGG" id="cvn:111124495"/>
<keyword evidence="3" id="KW-1185">Reference proteome</keyword>
<evidence type="ECO:0000256" key="2">
    <source>
        <dbReference type="SAM" id="Phobius"/>
    </source>
</evidence>
<feature type="compositionally biased region" description="Polar residues" evidence="1">
    <location>
        <begin position="607"/>
        <end position="622"/>
    </location>
</feature>
<dbReference type="GeneID" id="111124495"/>
<reference evidence="3" key="1">
    <citation type="submission" date="2024-06" db="UniProtKB">
        <authorList>
            <consortium name="RefSeq"/>
        </authorList>
    </citation>
    <scope>NUCLEOTIDE SEQUENCE [LARGE SCALE GENOMIC DNA]</scope>
</reference>
<evidence type="ECO:0000313" key="4">
    <source>
        <dbReference type="RefSeq" id="XP_022323103.1"/>
    </source>
</evidence>
<feature type="region of interest" description="Disordered" evidence="1">
    <location>
        <begin position="237"/>
        <end position="268"/>
    </location>
</feature>
<feature type="compositionally biased region" description="Polar residues" evidence="1">
    <location>
        <begin position="652"/>
        <end position="662"/>
    </location>
</feature>
<feature type="compositionally biased region" description="Polar residues" evidence="1">
    <location>
        <begin position="237"/>
        <end position="251"/>
    </location>
</feature>
<sequence length="897" mass="98611">MLLDTCGTIVYLVDIMSKRLLTLLFGSVGLINFIFAQQRTGNNGPAFGFARPLNDPSTVDPDPFGRGFSSGSDSMPNLESLANMPLDFLGGTTVRPPDFSSNNAIRNTAPSDPPFNDGLFLNGNFLNEMMPGTEFQLPPGTTNDVLPPNSTIPASNFGGNQDGTPVGPELPDLHTVMSMTGPSAQASTDSTFNRPNRNANIIFPQALPHEQPLPALDASSSSVPGASSVIRDWLSITSDPANSPRNRSPVNGPSFPAGPPSNGLPTINNQRTSGNIVSNQNNMLTSQIDMWSHNSLFNNPNLGEPSDLFGNMNIPMDFPIEENVVQRRLTAQQGRPFNNVNGNRGHVNQPPQRRPMDVNVGPSITRPVLPPAPAFLPGFPAGVPQDPNRRMNTPDLFRIGGGLPRSGNQVNPTNRFSPMNEPILTNVFRNPSSSIQNPLVGTLQNQRRNNMLNFQPPQPSITSPLLPGIQPNFDSNLQRIQQQPQPMLNDLSTQQTAINSFAPLPRPLPPQSDQNRMIPGSTMMGRSINPQIRPMPVNNLVFPTMNNPFTSNLRIPSNVLPTNGQLNPLTRSIPVENGNAARFINGQRSLNRNAQLWSGIENRSRNFGEQATGFPNNPSGRRSTLPLGIPPQFRGNQRQPQSLPQGLPVSPQRRQTLRNLAPTQRPGFASPLPTLRFPSPSQLPMNRNRVPNPPTTVQRRQRQRELTGRTGMAPEGPSSQGGPPIDPLLFLPFQELLQDPLAFELFDTFNDDALLFLQDPILPMTNNIFDPLLDLSDRRVIPNPRRPQFPRRQLPNRIRAELPLNQPTNTNPFGIRRISPPVAPVLPSDDLPFMGSGFFNPRVMMFSDVEVKPSSKKRIKPVSKQNATQNLLEKATMQGLKKIEFINTPVVKENRVF</sequence>
<name>A0A8B8D4S5_CRAVI</name>
<dbReference type="RefSeq" id="XP_022323103.1">
    <property type="nucleotide sequence ID" value="XM_022467395.1"/>
</dbReference>
<evidence type="ECO:0000256" key="1">
    <source>
        <dbReference type="SAM" id="MobiDB-lite"/>
    </source>
</evidence>
<gene>
    <name evidence="4" type="primary">LOC111124495</name>
</gene>
<feature type="region of interest" description="Disordered" evidence="1">
    <location>
        <begin position="335"/>
        <end position="354"/>
    </location>
</feature>
<keyword evidence="2" id="KW-0472">Membrane</keyword>
<dbReference type="OrthoDB" id="10516560at2759"/>
<protein>
    <submittedName>
        <fullName evidence="4">Uncharacterized protein LOC111124495 isoform X1</fullName>
    </submittedName>
</protein>
<keyword evidence="2" id="KW-1133">Transmembrane helix</keyword>
<feature type="compositionally biased region" description="Polar residues" evidence="1">
    <location>
        <begin position="634"/>
        <end position="644"/>
    </location>
</feature>
<proteinExistence type="predicted"/>
<dbReference type="Proteomes" id="UP000694844">
    <property type="component" value="Chromosome 1"/>
</dbReference>
<accession>A0A8B8D4S5</accession>
<feature type="region of interest" description="Disordered" evidence="1">
    <location>
        <begin position="607"/>
        <end position="724"/>
    </location>
</feature>
<evidence type="ECO:0000313" key="3">
    <source>
        <dbReference type="Proteomes" id="UP000694844"/>
    </source>
</evidence>
<dbReference type="AlphaFoldDB" id="A0A8B8D4S5"/>
<feature type="transmembrane region" description="Helical" evidence="2">
    <location>
        <begin position="20"/>
        <end position="36"/>
    </location>
</feature>
<reference evidence="4" key="2">
    <citation type="submission" date="2025-08" db="UniProtKB">
        <authorList>
            <consortium name="RefSeq"/>
        </authorList>
    </citation>
    <scope>IDENTIFICATION</scope>
    <source>
        <tissue evidence="4">Whole sample</tissue>
    </source>
</reference>
<keyword evidence="2" id="KW-0812">Transmembrane</keyword>
<organism evidence="3 4">
    <name type="scientific">Crassostrea virginica</name>
    <name type="common">Eastern oyster</name>
    <dbReference type="NCBI Taxonomy" id="6565"/>
    <lineage>
        <taxon>Eukaryota</taxon>
        <taxon>Metazoa</taxon>
        <taxon>Spiralia</taxon>
        <taxon>Lophotrochozoa</taxon>
        <taxon>Mollusca</taxon>
        <taxon>Bivalvia</taxon>
        <taxon>Autobranchia</taxon>
        <taxon>Pteriomorphia</taxon>
        <taxon>Ostreida</taxon>
        <taxon>Ostreoidea</taxon>
        <taxon>Ostreidae</taxon>
        <taxon>Crassostrea</taxon>
    </lineage>
</organism>